<accession>A0AAE2SAQ3</accession>
<keyword evidence="3" id="KW-1185">Reference proteome</keyword>
<proteinExistence type="predicted"/>
<organism evidence="2 3">
    <name type="scientific">Oceaniferula flava</name>
    <dbReference type="NCBI Taxonomy" id="2800421"/>
    <lineage>
        <taxon>Bacteria</taxon>
        <taxon>Pseudomonadati</taxon>
        <taxon>Verrucomicrobiota</taxon>
        <taxon>Verrucomicrobiia</taxon>
        <taxon>Verrucomicrobiales</taxon>
        <taxon>Verrucomicrobiaceae</taxon>
        <taxon>Oceaniferula</taxon>
    </lineage>
</organism>
<feature type="compositionally biased region" description="Low complexity" evidence="1">
    <location>
        <begin position="55"/>
        <end position="70"/>
    </location>
</feature>
<dbReference type="RefSeq" id="WP_309489554.1">
    <property type="nucleotide sequence ID" value="NZ_JAENIG010000004.1"/>
</dbReference>
<feature type="region of interest" description="Disordered" evidence="1">
    <location>
        <begin position="1"/>
        <end position="31"/>
    </location>
</feature>
<name>A0AAE2SAQ3_9BACT</name>
<evidence type="ECO:0000313" key="3">
    <source>
        <dbReference type="Proteomes" id="UP000634206"/>
    </source>
</evidence>
<evidence type="ECO:0000313" key="2">
    <source>
        <dbReference type="EMBL" id="MBK1854943.1"/>
    </source>
</evidence>
<feature type="region of interest" description="Disordered" evidence="1">
    <location>
        <begin position="48"/>
        <end position="70"/>
    </location>
</feature>
<dbReference type="Proteomes" id="UP000634206">
    <property type="component" value="Unassembled WGS sequence"/>
</dbReference>
<sequence>MAKNKKSIQLDPNKLLGHTSSAKVGDKTAGKPVTNEIQAKVGGKSDFKLNTSVQPKIGGKVGGKPVTKNH</sequence>
<dbReference type="EMBL" id="JAENIG010000004">
    <property type="protein sequence ID" value="MBK1854943.1"/>
    <property type="molecule type" value="Genomic_DNA"/>
</dbReference>
<comment type="caution">
    <text evidence="2">The sequence shown here is derived from an EMBL/GenBank/DDBJ whole genome shotgun (WGS) entry which is preliminary data.</text>
</comment>
<evidence type="ECO:0000256" key="1">
    <source>
        <dbReference type="SAM" id="MobiDB-lite"/>
    </source>
</evidence>
<protein>
    <submittedName>
        <fullName evidence="2">Uncharacterized protein</fullName>
    </submittedName>
</protein>
<dbReference type="AlphaFoldDB" id="A0AAE2SAQ3"/>
<reference evidence="2" key="1">
    <citation type="submission" date="2021-01" db="EMBL/GenBank/DDBJ databases">
        <title>Modified the classification status of verrucomicrobia.</title>
        <authorList>
            <person name="Feng X."/>
        </authorList>
    </citation>
    <scope>NUCLEOTIDE SEQUENCE</scope>
    <source>
        <strain evidence="2">5K15</strain>
    </source>
</reference>
<gene>
    <name evidence="2" type="ORF">JIN83_08225</name>
</gene>